<keyword evidence="1" id="KW-1133">Transmembrane helix</keyword>
<accession>A0A853DLZ9</accession>
<dbReference type="EMBL" id="JACCHJ010000001">
    <property type="protein sequence ID" value="NYK08529.1"/>
    <property type="molecule type" value="Genomic_DNA"/>
</dbReference>
<keyword evidence="1" id="KW-0812">Transmembrane</keyword>
<reference evidence="2 3" key="1">
    <citation type="submission" date="2020-07" db="EMBL/GenBank/DDBJ databases">
        <title>Sequencing the genomes of 1000 actinobacteria strains.</title>
        <authorList>
            <person name="Klenk H.-P."/>
        </authorList>
    </citation>
    <scope>NUCLEOTIDE SEQUENCE [LARGE SCALE GENOMIC DNA]</scope>
    <source>
        <strain evidence="2 3">DSM 15166</strain>
    </source>
</reference>
<evidence type="ECO:0000313" key="2">
    <source>
        <dbReference type="EMBL" id="NYK08529.1"/>
    </source>
</evidence>
<comment type="caution">
    <text evidence="2">The sequence shown here is derived from an EMBL/GenBank/DDBJ whole genome shotgun (WGS) entry which is preliminary data.</text>
</comment>
<dbReference type="AlphaFoldDB" id="A0A853DLZ9"/>
<dbReference type="Proteomes" id="UP000521075">
    <property type="component" value="Unassembled WGS sequence"/>
</dbReference>
<feature type="transmembrane region" description="Helical" evidence="1">
    <location>
        <begin position="92"/>
        <end position="115"/>
    </location>
</feature>
<organism evidence="2 3">
    <name type="scientific">Leifsonia naganoensis</name>
    <dbReference type="NCBI Taxonomy" id="150025"/>
    <lineage>
        <taxon>Bacteria</taxon>
        <taxon>Bacillati</taxon>
        <taxon>Actinomycetota</taxon>
        <taxon>Actinomycetes</taxon>
        <taxon>Micrococcales</taxon>
        <taxon>Microbacteriaceae</taxon>
        <taxon>Leifsonia</taxon>
    </lineage>
</organism>
<keyword evidence="3" id="KW-1185">Reference proteome</keyword>
<proteinExistence type="predicted"/>
<evidence type="ECO:0000256" key="1">
    <source>
        <dbReference type="SAM" id="Phobius"/>
    </source>
</evidence>
<protein>
    <submittedName>
        <fullName evidence="2">Uncharacterized protein</fullName>
    </submittedName>
</protein>
<sequence length="117" mass="12370">MVLLALTACACITMLARSGRLWRRFSRGTARAGGLVYAAWVGEILALAGVLTLPAAMMRGPATLNGVYGMFLAWVVAVALLVWLSYRPRSGAWQPLMIGAAATLVGALGILIRVVRA</sequence>
<gene>
    <name evidence="2" type="ORF">HNR14_000410</name>
</gene>
<name>A0A853DLZ9_9MICO</name>
<dbReference type="RefSeq" id="WP_179699586.1">
    <property type="nucleotide sequence ID" value="NZ_BAAAHA010000002.1"/>
</dbReference>
<keyword evidence="1" id="KW-0472">Membrane</keyword>
<evidence type="ECO:0000313" key="3">
    <source>
        <dbReference type="Proteomes" id="UP000521075"/>
    </source>
</evidence>
<feature type="transmembrane region" description="Helical" evidence="1">
    <location>
        <begin position="67"/>
        <end position="86"/>
    </location>
</feature>
<feature type="transmembrane region" description="Helical" evidence="1">
    <location>
        <begin position="34"/>
        <end position="55"/>
    </location>
</feature>